<dbReference type="RefSeq" id="WP_377457155.1">
    <property type="nucleotide sequence ID" value="NZ_JBHLUB010000001.1"/>
</dbReference>
<comment type="catalytic activity">
    <reaction evidence="15 16">
        <text>DNA(n) + a 2'-deoxyribonucleoside 5'-triphosphate = DNA(n+1) + diphosphate</text>
        <dbReference type="Rhea" id="RHEA:22508"/>
        <dbReference type="Rhea" id="RHEA-COMP:17339"/>
        <dbReference type="Rhea" id="RHEA-COMP:17340"/>
        <dbReference type="ChEBI" id="CHEBI:33019"/>
        <dbReference type="ChEBI" id="CHEBI:61560"/>
        <dbReference type="ChEBI" id="CHEBI:173112"/>
        <dbReference type="EC" id="2.7.7.7"/>
    </reaction>
</comment>
<evidence type="ECO:0000256" key="3">
    <source>
        <dbReference type="ARBA" id="ARBA00022457"/>
    </source>
</evidence>
<dbReference type="NCBIfam" id="NF002677">
    <property type="entry name" value="PRK02406.1"/>
    <property type="match status" value="1"/>
</dbReference>
<comment type="subunit">
    <text evidence="16">Monomer.</text>
</comment>
<comment type="similarity">
    <text evidence="2 16">Belongs to the DNA polymerase type-Y family.</text>
</comment>
<keyword evidence="10 16" id="KW-0460">Magnesium</keyword>
<dbReference type="Gene3D" id="3.40.1170.60">
    <property type="match status" value="1"/>
</dbReference>
<dbReference type="SUPFAM" id="SSF56672">
    <property type="entry name" value="DNA/RNA polymerases"/>
    <property type="match status" value="1"/>
</dbReference>
<dbReference type="Pfam" id="PF21999">
    <property type="entry name" value="IMS_HHH_1"/>
    <property type="match status" value="1"/>
</dbReference>
<keyword evidence="9 16" id="KW-0227">DNA damage</keyword>
<keyword evidence="12 16" id="KW-0238">DNA-binding</keyword>
<dbReference type="InterPro" id="IPR053848">
    <property type="entry name" value="IMS_HHH_1"/>
</dbReference>
<comment type="caution">
    <text evidence="18">The sequence shown here is derived from an EMBL/GenBank/DDBJ whole genome shotgun (WGS) entry which is preliminary data.</text>
</comment>
<keyword evidence="11 16" id="KW-0239">DNA-directed DNA polymerase</keyword>
<dbReference type="InterPro" id="IPR001126">
    <property type="entry name" value="UmuC"/>
</dbReference>
<dbReference type="CDD" id="cd03586">
    <property type="entry name" value="PolY_Pol_IV_kappa"/>
    <property type="match status" value="1"/>
</dbReference>
<dbReference type="HAMAP" id="MF_01113">
    <property type="entry name" value="DNApol_IV"/>
    <property type="match status" value="1"/>
</dbReference>
<dbReference type="PANTHER" id="PTHR11076:SF33">
    <property type="entry name" value="DNA POLYMERASE KAPPA"/>
    <property type="match status" value="1"/>
</dbReference>
<dbReference type="InterPro" id="IPR036775">
    <property type="entry name" value="DNA_pol_Y-fam_lit_finger_sf"/>
</dbReference>
<evidence type="ECO:0000256" key="5">
    <source>
        <dbReference type="ARBA" id="ARBA00022679"/>
    </source>
</evidence>
<feature type="site" description="Substrate discrimination" evidence="16">
    <location>
        <position position="15"/>
    </location>
</feature>
<evidence type="ECO:0000256" key="9">
    <source>
        <dbReference type="ARBA" id="ARBA00022763"/>
    </source>
</evidence>
<dbReference type="PANTHER" id="PTHR11076">
    <property type="entry name" value="DNA REPAIR POLYMERASE UMUC / TRANSFERASE FAMILY MEMBER"/>
    <property type="match status" value="1"/>
</dbReference>
<evidence type="ECO:0000256" key="4">
    <source>
        <dbReference type="ARBA" id="ARBA00022490"/>
    </source>
</evidence>
<dbReference type="Gene3D" id="3.30.1490.100">
    <property type="entry name" value="DNA polymerase, Y-family, little finger domain"/>
    <property type="match status" value="1"/>
</dbReference>
<protein>
    <recommendedName>
        <fullName evidence="16">DNA polymerase IV</fullName>
        <shortName evidence="16">Pol IV</shortName>
        <ecNumber evidence="16">2.7.7.7</ecNumber>
    </recommendedName>
</protein>
<keyword evidence="4 16" id="KW-0963">Cytoplasm</keyword>
<dbReference type="InterPro" id="IPR022880">
    <property type="entry name" value="DNApol_IV"/>
</dbReference>
<dbReference type="SUPFAM" id="SSF100879">
    <property type="entry name" value="Lesion bypass DNA polymerase (Y-family), little finger domain"/>
    <property type="match status" value="1"/>
</dbReference>
<evidence type="ECO:0000256" key="10">
    <source>
        <dbReference type="ARBA" id="ARBA00022842"/>
    </source>
</evidence>
<accession>A0ABV6P7K5</accession>
<feature type="active site" evidence="16">
    <location>
        <position position="105"/>
    </location>
</feature>
<evidence type="ECO:0000256" key="11">
    <source>
        <dbReference type="ARBA" id="ARBA00022932"/>
    </source>
</evidence>
<comment type="subcellular location">
    <subcellularLocation>
        <location evidence="1 16">Cytoplasm</location>
    </subcellularLocation>
</comment>
<reference evidence="18 19" key="1">
    <citation type="submission" date="2024-09" db="EMBL/GenBank/DDBJ databases">
        <authorList>
            <person name="Sun Q."/>
            <person name="Mori K."/>
        </authorList>
    </citation>
    <scope>NUCLEOTIDE SEQUENCE [LARGE SCALE GENOMIC DNA]</scope>
    <source>
        <strain evidence="18 19">NCAIM B.02604</strain>
    </source>
</reference>
<keyword evidence="3 16" id="KW-0515">Mutator protein</keyword>
<evidence type="ECO:0000256" key="1">
    <source>
        <dbReference type="ARBA" id="ARBA00004496"/>
    </source>
</evidence>
<dbReference type="InterPro" id="IPR043128">
    <property type="entry name" value="Rev_trsase/Diguanyl_cyclase"/>
</dbReference>
<keyword evidence="7 16" id="KW-0235">DNA replication</keyword>
<evidence type="ECO:0000313" key="19">
    <source>
        <dbReference type="Proteomes" id="UP001589862"/>
    </source>
</evidence>
<dbReference type="Gene3D" id="1.10.150.20">
    <property type="entry name" value="5' to 3' exonuclease, C-terminal subdomain"/>
    <property type="match status" value="1"/>
</dbReference>
<keyword evidence="19" id="KW-1185">Reference proteome</keyword>
<evidence type="ECO:0000256" key="8">
    <source>
        <dbReference type="ARBA" id="ARBA00022723"/>
    </source>
</evidence>
<evidence type="ECO:0000256" key="16">
    <source>
        <dbReference type="HAMAP-Rule" id="MF_01113"/>
    </source>
</evidence>
<feature type="binding site" evidence="16">
    <location>
        <position position="10"/>
    </location>
    <ligand>
        <name>Mg(2+)</name>
        <dbReference type="ChEBI" id="CHEBI:18420"/>
    </ligand>
</feature>
<dbReference type="InterPro" id="IPR043502">
    <property type="entry name" value="DNA/RNA_pol_sf"/>
</dbReference>
<comment type="function">
    <text evidence="14 16">Poorly processive, error-prone DNA polymerase involved in untargeted mutagenesis. Copies undamaged DNA at stalled replication forks, which arise in vivo from mismatched or misaligned primer ends. These misaligned primers can be extended by PolIV. Exhibits no 3'-5' exonuclease (proofreading) activity. May be involved in translesional synthesis, in conjunction with the beta clamp from PolIII.</text>
</comment>
<dbReference type="Gene3D" id="3.30.70.270">
    <property type="match status" value="1"/>
</dbReference>
<evidence type="ECO:0000256" key="7">
    <source>
        <dbReference type="ARBA" id="ARBA00022705"/>
    </source>
</evidence>
<evidence type="ECO:0000256" key="13">
    <source>
        <dbReference type="ARBA" id="ARBA00023204"/>
    </source>
</evidence>
<keyword evidence="13 16" id="KW-0234">DNA repair</keyword>
<keyword evidence="5 16" id="KW-0808">Transferase</keyword>
<dbReference type="Proteomes" id="UP001589862">
    <property type="component" value="Unassembled WGS sequence"/>
</dbReference>
<dbReference type="Pfam" id="PF11799">
    <property type="entry name" value="IMS_C"/>
    <property type="match status" value="1"/>
</dbReference>
<evidence type="ECO:0000256" key="12">
    <source>
        <dbReference type="ARBA" id="ARBA00023125"/>
    </source>
</evidence>
<comment type="cofactor">
    <cofactor evidence="16">
        <name>Mg(2+)</name>
        <dbReference type="ChEBI" id="CHEBI:18420"/>
    </cofactor>
    <text evidence="16">Binds 2 magnesium ions per subunit.</text>
</comment>
<feature type="binding site" evidence="16">
    <location>
        <position position="104"/>
    </location>
    <ligand>
        <name>Mg(2+)</name>
        <dbReference type="ChEBI" id="CHEBI:18420"/>
    </ligand>
</feature>
<evidence type="ECO:0000313" key="18">
    <source>
        <dbReference type="EMBL" id="MFC0580818.1"/>
    </source>
</evidence>
<evidence type="ECO:0000256" key="14">
    <source>
        <dbReference type="ARBA" id="ARBA00025589"/>
    </source>
</evidence>
<evidence type="ECO:0000256" key="15">
    <source>
        <dbReference type="ARBA" id="ARBA00049244"/>
    </source>
</evidence>
<dbReference type="InterPro" id="IPR050116">
    <property type="entry name" value="DNA_polymerase-Y"/>
</dbReference>
<gene>
    <name evidence="16 18" type="primary">dinB</name>
    <name evidence="18" type="ORF">ACFFFR_00235</name>
</gene>
<dbReference type="EMBL" id="JBHLUB010000001">
    <property type="protein sequence ID" value="MFC0580818.1"/>
    <property type="molecule type" value="Genomic_DNA"/>
</dbReference>
<organism evidence="18 19">
    <name type="scientific">Micrococcoides hystricis</name>
    <dbReference type="NCBI Taxonomy" id="1572761"/>
    <lineage>
        <taxon>Bacteria</taxon>
        <taxon>Bacillati</taxon>
        <taxon>Actinomycetota</taxon>
        <taxon>Actinomycetes</taxon>
        <taxon>Micrococcales</taxon>
        <taxon>Micrococcaceae</taxon>
        <taxon>Micrococcoides</taxon>
    </lineage>
</organism>
<dbReference type="GO" id="GO:0003887">
    <property type="term" value="F:DNA-directed DNA polymerase activity"/>
    <property type="evidence" value="ECO:0007669"/>
    <property type="project" value="UniProtKB-EC"/>
</dbReference>
<evidence type="ECO:0000259" key="17">
    <source>
        <dbReference type="PROSITE" id="PS50173"/>
    </source>
</evidence>
<keyword evidence="8 16" id="KW-0479">Metal-binding</keyword>
<dbReference type="Pfam" id="PF00817">
    <property type="entry name" value="IMS"/>
    <property type="match status" value="1"/>
</dbReference>
<evidence type="ECO:0000256" key="2">
    <source>
        <dbReference type="ARBA" id="ARBA00010945"/>
    </source>
</evidence>
<feature type="domain" description="UmuC" evidence="17">
    <location>
        <begin position="6"/>
        <end position="186"/>
    </location>
</feature>
<sequence length="389" mass="43432">MVEPHILHVDMDAFFVSVELLDRPDLLGREVIVAHESGRGVVTSASYEARKYGVRSAMPVQQALQRCPHAVIIPPSRDKYTFYSAQLMQVLGEFSPTVEPLSIDEAFVDLSGAFRLLGDAETIGHKIRSEIRQRLKLPATIGIADRKFIAKIASTAAKPDGLLVIRPDERLTFLHSLPVSALWGVGAKTQEVLDRYGIHTVAELASIPQQKLVRMFGKHGAQLYELAHGHDNRSVEPERAEKSISTEQTFEIDLIDLEQMKRKLLQLSHKVAQRLRAQELTALTVGLKVKYASFKQVVRSVTLEIPTDEAHQLHHYSQRLLEQLAPLPEPVRLLGVRAGNLVHASGNIQLGFDDLGGQRRQSEVTMDEIKAKFPSLRLGPASLFQQHQK</sequence>
<name>A0ABV6P7K5_9MICC</name>
<keyword evidence="6 16" id="KW-0548">Nucleotidyltransferase</keyword>
<proteinExistence type="inferred from homology"/>
<dbReference type="EC" id="2.7.7.7" evidence="16"/>
<dbReference type="InterPro" id="IPR017961">
    <property type="entry name" value="DNA_pol_Y-fam_little_finger"/>
</dbReference>
<evidence type="ECO:0000256" key="6">
    <source>
        <dbReference type="ARBA" id="ARBA00022695"/>
    </source>
</evidence>
<dbReference type="PROSITE" id="PS50173">
    <property type="entry name" value="UMUC"/>
    <property type="match status" value="1"/>
</dbReference>